<evidence type="ECO:0000259" key="1">
    <source>
        <dbReference type="PROSITE" id="PS51750"/>
    </source>
</evidence>
<evidence type="ECO:0000313" key="3">
    <source>
        <dbReference type="Proteomes" id="UP000595038"/>
    </source>
</evidence>
<dbReference type="PANTHER" id="PTHR36180:SF2">
    <property type="entry name" value="BRO FAMILY PROTEIN"/>
    <property type="match status" value="1"/>
</dbReference>
<protein>
    <submittedName>
        <fullName evidence="2">Phage antirepressor KilAC domain-containing protein</fullName>
    </submittedName>
</protein>
<dbReference type="PROSITE" id="PS51750">
    <property type="entry name" value="BRO_N"/>
    <property type="match status" value="1"/>
</dbReference>
<accession>A0AB37H164</accession>
<dbReference type="GO" id="GO:0003677">
    <property type="term" value="F:DNA binding"/>
    <property type="evidence" value="ECO:0007669"/>
    <property type="project" value="InterPro"/>
</dbReference>
<dbReference type="SMART" id="SM01040">
    <property type="entry name" value="Bro-N"/>
    <property type="match status" value="1"/>
</dbReference>
<sequence length="264" mass="30223">MNELQKVFNYQDQQVRTVVKDGEPWFIAKDICDILEIGNSRQALARLDDDERASFEMTHPQSPTKTIMMQAVNEPGLYSLILGSRKPEAKQFKRWITHEVIPTIRKTGGYVANDDLFIQTYLPFADDQTKLLFSATLETVRKQNEVISEMKPKAEEHDRFIAATNVQTLEQAAKSIGIGRNKLTSFLRTIGVFVRKEGSPVPYQRYINEGYFKVKQSPSRYYGVNFVQTYVTAKGVSFIDRKLEEYGGARAVNALRMKEIEHIA</sequence>
<feature type="domain" description="Bro-N" evidence="1">
    <location>
        <begin position="1"/>
        <end position="108"/>
    </location>
</feature>
<dbReference type="RefSeq" id="WP_080702601.1">
    <property type="nucleotide sequence ID" value="NZ_JAMAWR010000010.1"/>
</dbReference>
<dbReference type="Pfam" id="PF02498">
    <property type="entry name" value="Bro-N"/>
    <property type="match status" value="1"/>
</dbReference>
<gene>
    <name evidence="2" type="ORF">I6G80_19145</name>
</gene>
<dbReference type="AlphaFoldDB" id="A0AB37H164"/>
<name>A0AB37H164_BACLI</name>
<organism evidence="2 3">
    <name type="scientific">Bacillus licheniformis</name>
    <dbReference type="NCBI Taxonomy" id="1402"/>
    <lineage>
        <taxon>Bacteria</taxon>
        <taxon>Bacillati</taxon>
        <taxon>Bacillota</taxon>
        <taxon>Bacilli</taxon>
        <taxon>Bacillales</taxon>
        <taxon>Bacillaceae</taxon>
        <taxon>Bacillus</taxon>
    </lineage>
</organism>
<dbReference type="PANTHER" id="PTHR36180">
    <property type="entry name" value="DNA-BINDING PROTEIN-RELATED-RELATED"/>
    <property type="match status" value="1"/>
</dbReference>
<dbReference type="EMBL" id="CP065647">
    <property type="protein sequence ID" value="QPR75075.1"/>
    <property type="molecule type" value="Genomic_DNA"/>
</dbReference>
<dbReference type="Proteomes" id="UP000595038">
    <property type="component" value="Chromosome"/>
</dbReference>
<dbReference type="InterPro" id="IPR005039">
    <property type="entry name" value="Ant_C"/>
</dbReference>
<dbReference type="InterPro" id="IPR003497">
    <property type="entry name" value="BRO_N_domain"/>
</dbReference>
<dbReference type="Pfam" id="PF03374">
    <property type="entry name" value="ANT"/>
    <property type="match status" value="1"/>
</dbReference>
<evidence type="ECO:0000313" key="2">
    <source>
        <dbReference type="EMBL" id="QPR75075.1"/>
    </source>
</evidence>
<proteinExistence type="predicted"/>
<reference evidence="2 3" key="1">
    <citation type="submission" date="2020-12" db="EMBL/GenBank/DDBJ databases">
        <title>FDA dAtabase for Regulatory Grade micrObial Sequences (FDA-ARGOS): Supporting development and validation of Infectious Disease Dx tests.</title>
        <authorList>
            <person name="Nelson B."/>
            <person name="Plummer A."/>
            <person name="Tallon L."/>
            <person name="Sadzewicz L."/>
            <person name="Zhao X."/>
            <person name="Boylan J."/>
            <person name="Ott S."/>
            <person name="Bowen H."/>
            <person name="Vavikolanu K."/>
            <person name="Mehta A."/>
            <person name="Aluvathingal J."/>
            <person name="Nadendla S."/>
            <person name="Myers T."/>
            <person name="Yan Y."/>
            <person name="Sichtig H."/>
        </authorList>
    </citation>
    <scope>NUCLEOTIDE SEQUENCE [LARGE SCALE GENOMIC DNA]</scope>
    <source>
        <strain evidence="2 3">FDAARGOS_923</strain>
    </source>
</reference>